<sequence>MPRATPTKSRLSETKIGGSIPPEEKFTGTEDAAKLHVFITNMGMRMDTRQLDTDAEKIAFLCDRLYGTAGVWAAQCYRNSPGCTYESFKTKFVEHYAHKIDHHKIINQLLNMKEDTLGLEDYNLKFTEYAALFPPSMTIDKFLVSIYLRGLKGETARFVLNEQPSSLSEACIRAERVRLPDTRGYYNAKETHEEILKATNSVNNITDKNEQSANMTVAPIIHKPQSYHKNTKFKQYPKYGKQKRYNNRHKTPKCYGCGKIGHFLRNCPEKSTKASSP</sequence>
<feature type="domain" description="CCHC-type" evidence="3">
    <location>
        <begin position="253"/>
        <end position="269"/>
    </location>
</feature>
<dbReference type="Proteomes" id="UP000000267">
    <property type="component" value="Unassembled WGS sequence"/>
</dbReference>
<dbReference type="FunCoup" id="A7THT8">
    <property type="interactions" value="37"/>
</dbReference>
<dbReference type="Pfam" id="PF00098">
    <property type="entry name" value="zf-CCHC"/>
    <property type="match status" value="1"/>
</dbReference>
<dbReference type="InterPro" id="IPR001878">
    <property type="entry name" value="Znf_CCHC"/>
</dbReference>
<dbReference type="GO" id="GO:0008270">
    <property type="term" value="F:zinc ion binding"/>
    <property type="evidence" value="ECO:0007669"/>
    <property type="project" value="UniProtKB-KW"/>
</dbReference>
<dbReference type="InParanoid" id="A7THT8"/>
<dbReference type="RefSeq" id="XP_001645958.1">
    <property type="nucleotide sequence ID" value="XM_001645908.1"/>
</dbReference>
<dbReference type="Gene3D" id="4.10.60.10">
    <property type="entry name" value="Zinc finger, CCHC-type"/>
    <property type="match status" value="1"/>
</dbReference>
<keyword evidence="1" id="KW-0862">Zinc</keyword>
<dbReference type="eggNOG" id="KOG0017">
    <property type="taxonomic scope" value="Eukaryota"/>
</dbReference>
<dbReference type="InterPro" id="IPR045358">
    <property type="entry name" value="Ty3_capsid"/>
</dbReference>
<dbReference type="OMA" id="MANYVED"/>
<feature type="region of interest" description="Disordered" evidence="2">
    <location>
        <begin position="1"/>
        <end position="25"/>
    </location>
</feature>
<evidence type="ECO:0000313" key="4">
    <source>
        <dbReference type="EMBL" id="EDO18100.1"/>
    </source>
</evidence>
<dbReference type="InterPro" id="IPR036875">
    <property type="entry name" value="Znf_CCHC_sf"/>
</dbReference>
<dbReference type="EMBL" id="DS480393">
    <property type="protein sequence ID" value="EDO18100.1"/>
    <property type="molecule type" value="Genomic_DNA"/>
</dbReference>
<evidence type="ECO:0000256" key="1">
    <source>
        <dbReference type="PROSITE-ProRule" id="PRU00047"/>
    </source>
</evidence>
<keyword evidence="1" id="KW-0863">Zinc-finger</keyword>
<keyword evidence="1" id="KW-0479">Metal-binding</keyword>
<proteinExistence type="predicted"/>
<evidence type="ECO:0000256" key="2">
    <source>
        <dbReference type="SAM" id="MobiDB-lite"/>
    </source>
</evidence>
<evidence type="ECO:0000313" key="5">
    <source>
        <dbReference type="Proteomes" id="UP000000267"/>
    </source>
</evidence>
<dbReference type="HOGENOM" id="CLU_1005423_0_0_1"/>
<gene>
    <name evidence="4" type="ORF">Kpol_1031p3</name>
</gene>
<dbReference type="SUPFAM" id="SSF57756">
    <property type="entry name" value="Retrovirus zinc finger-like domains"/>
    <property type="match status" value="1"/>
</dbReference>
<accession>A7THT8</accession>
<keyword evidence="5" id="KW-1185">Reference proteome</keyword>
<dbReference type="PANTHER" id="PTHR33223:SF6">
    <property type="entry name" value="CCHC-TYPE DOMAIN-CONTAINING PROTEIN"/>
    <property type="match status" value="1"/>
</dbReference>
<dbReference type="KEGG" id="vpo:Kpol_1031p3"/>
<dbReference type="GeneID" id="5546375"/>
<organism evidence="5">
    <name type="scientific">Vanderwaltozyma polyspora (strain ATCC 22028 / DSM 70294 / BCRC 21397 / CBS 2163 / NBRC 10782 / NRRL Y-8283 / UCD 57-17)</name>
    <name type="common">Kluyveromyces polysporus</name>
    <dbReference type="NCBI Taxonomy" id="436907"/>
    <lineage>
        <taxon>Eukaryota</taxon>
        <taxon>Fungi</taxon>
        <taxon>Dikarya</taxon>
        <taxon>Ascomycota</taxon>
        <taxon>Saccharomycotina</taxon>
        <taxon>Saccharomycetes</taxon>
        <taxon>Saccharomycetales</taxon>
        <taxon>Saccharomycetaceae</taxon>
        <taxon>Vanderwaltozyma</taxon>
    </lineage>
</organism>
<dbReference type="STRING" id="436907.A7THT8"/>
<dbReference type="Pfam" id="PF19259">
    <property type="entry name" value="Ty3_capsid"/>
    <property type="match status" value="1"/>
</dbReference>
<dbReference type="OrthoDB" id="8961543at2759"/>
<reference evidence="4 5" key="1">
    <citation type="journal article" date="2007" name="Proc. Natl. Acad. Sci. U.S.A.">
        <title>Independent sorting-out of thousands of duplicated gene pairs in two yeast species descended from a whole-genome duplication.</title>
        <authorList>
            <person name="Scannell D.R."/>
            <person name="Frank A.C."/>
            <person name="Conant G.C."/>
            <person name="Byrne K.P."/>
            <person name="Woolfit M."/>
            <person name="Wolfe K.H."/>
        </authorList>
    </citation>
    <scope>NUCLEOTIDE SEQUENCE [LARGE SCALE GENOMIC DNA]</scope>
    <source>
        <strain evidence="5">ATCC 22028 / DSM 70294 / BCRC 21397 / CBS 2163 / NBRC 10782 / NRRL Y-8283 / UCD 57-17</strain>
    </source>
</reference>
<dbReference type="SMART" id="SM00343">
    <property type="entry name" value="ZnF_C2HC"/>
    <property type="match status" value="1"/>
</dbReference>
<dbReference type="AlphaFoldDB" id="A7THT8"/>
<evidence type="ECO:0000259" key="3">
    <source>
        <dbReference type="PROSITE" id="PS50158"/>
    </source>
</evidence>
<dbReference type="PANTHER" id="PTHR33223">
    <property type="entry name" value="CCHC-TYPE DOMAIN-CONTAINING PROTEIN"/>
    <property type="match status" value="1"/>
</dbReference>
<protein>
    <submittedName>
        <fullName evidence="4">AGL178W family transposase</fullName>
    </submittedName>
</protein>
<name>A7THT8_VANPO</name>
<dbReference type="PhylomeDB" id="A7THT8"/>
<dbReference type="GO" id="GO:0003676">
    <property type="term" value="F:nucleic acid binding"/>
    <property type="evidence" value="ECO:0007669"/>
    <property type="project" value="InterPro"/>
</dbReference>
<dbReference type="PROSITE" id="PS50158">
    <property type="entry name" value="ZF_CCHC"/>
    <property type="match status" value="1"/>
</dbReference>